<dbReference type="PANTHER" id="PTHR33392:SF6">
    <property type="entry name" value="POLYISOPRENYL-TEICHOIC ACID--PEPTIDOGLYCAN TEICHOIC ACID TRANSFERASE TAGU"/>
    <property type="match status" value="1"/>
</dbReference>
<feature type="region of interest" description="Disordered" evidence="2">
    <location>
        <begin position="311"/>
        <end position="359"/>
    </location>
</feature>
<evidence type="ECO:0000256" key="1">
    <source>
        <dbReference type="ARBA" id="ARBA00006068"/>
    </source>
</evidence>
<evidence type="ECO:0000259" key="4">
    <source>
        <dbReference type="Pfam" id="PF03816"/>
    </source>
</evidence>
<evidence type="ECO:0000313" key="5">
    <source>
        <dbReference type="EMBL" id="OPA75800.1"/>
    </source>
</evidence>
<dbReference type="Pfam" id="PF03816">
    <property type="entry name" value="LytR_cpsA_psr"/>
    <property type="match status" value="1"/>
</dbReference>
<feature type="transmembrane region" description="Helical" evidence="3">
    <location>
        <begin position="12"/>
        <end position="31"/>
    </location>
</feature>
<dbReference type="PANTHER" id="PTHR33392">
    <property type="entry name" value="POLYISOPRENYL-TEICHOIC ACID--PEPTIDOGLYCAN TEICHOIC ACID TRANSFERASE TAGU"/>
    <property type="match status" value="1"/>
</dbReference>
<gene>
    <name evidence="5" type="ORF">BVG16_19490</name>
</gene>
<dbReference type="InterPro" id="IPR050922">
    <property type="entry name" value="LytR/CpsA/Psr_CW_biosynth"/>
</dbReference>
<keyword evidence="3" id="KW-0812">Transmembrane</keyword>
<accession>A0A1T2X7F7</accession>
<dbReference type="Proteomes" id="UP000190188">
    <property type="component" value="Unassembled WGS sequence"/>
</dbReference>
<dbReference type="EMBL" id="MSZX01000008">
    <property type="protein sequence ID" value="OPA75800.1"/>
    <property type="molecule type" value="Genomic_DNA"/>
</dbReference>
<dbReference type="STRING" id="1324314.BVG16_19490"/>
<feature type="compositionally biased region" description="Low complexity" evidence="2">
    <location>
        <begin position="316"/>
        <end position="327"/>
    </location>
</feature>
<dbReference type="Gene3D" id="3.40.630.190">
    <property type="entry name" value="LCP protein"/>
    <property type="match status" value="1"/>
</dbReference>
<dbReference type="OrthoDB" id="9782542at2"/>
<comment type="caution">
    <text evidence="5">The sequence shown here is derived from an EMBL/GenBank/DDBJ whole genome shotgun (WGS) entry which is preliminary data.</text>
</comment>
<keyword evidence="3" id="KW-0472">Membrane</keyword>
<evidence type="ECO:0000256" key="3">
    <source>
        <dbReference type="SAM" id="Phobius"/>
    </source>
</evidence>
<reference evidence="5 6" key="1">
    <citation type="submission" date="2017-01" db="EMBL/GenBank/DDBJ databases">
        <title>Genome analysis of Paenibacillus selenitrireducens ES3-24.</title>
        <authorList>
            <person name="Xu D."/>
            <person name="Yao R."/>
            <person name="Zheng S."/>
        </authorList>
    </citation>
    <scope>NUCLEOTIDE SEQUENCE [LARGE SCALE GENOMIC DNA]</scope>
    <source>
        <strain evidence="5 6">ES3-24</strain>
    </source>
</reference>
<protein>
    <submittedName>
        <fullName evidence="5">Transcriptional regulator</fullName>
    </submittedName>
</protein>
<keyword evidence="6" id="KW-1185">Reference proteome</keyword>
<dbReference type="NCBIfam" id="TIGR00350">
    <property type="entry name" value="lytR_cpsA_psr"/>
    <property type="match status" value="1"/>
</dbReference>
<keyword evidence="3" id="KW-1133">Transmembrane helix</keyword>
<evidence type="ECO:0000313" key="6">
    <source>
        <dbReference type="Proteomes" id="UP000190188"/>
    </source>
</evidence>
<dbReference type="AlphaFoldDB" id="A0A1T2X7F7"/>
<proteinExistence type="inferred from homology"/>
<sequence>MKKMSKRAKWITGSIIAVLAIVLIFVGIYTYRVYHSLDNLNKKPEDSIFTNNSKEEVAPKWTGTERVNILLMGGDSRGMQKNEVPRSDSLIVASVDPVTKKGTLLSILRDTYVDIPGHGKERINAALAYGGPNLAMKTVSDLLGVPIQYYVYVDFKGFIALIDAIDGIDFYVEKDMKYSSKADKHEYDIDLKKGMQHLDGKSALQYVRFRHDAMSDFTRTERQREFLKAVASKMQTTWSIMKLPDILEKVNPFIETNLNIDDMWKLAALGYDSQIGSSEQIPPMKLISEDNAGGAAVIGIKNEQALKDFVQETFTKDTAPPATPTDGTGTGTGSGTGTDQTKTDSNSSNQSNSTSSTSK</sequence>
<feature type="compositionally biased region" description="Low complexity" evidence="2">
    <location>
        <begin position="337"/>
        <end position="359"/>
    </location>
</feature>
<comment type="similarity">
    <text evidence="1">Belongs to the LytR/CpsA/Psr (LCP) family.</text>
</comment>
<evidence type="ECO:0000256" key="2">
    <source>
        <dbReference type="SAM" id="MobiDB-lite"/>
    </source>
</evidence>
<feature type="domain" description="Cell envelope-related transcriptional attenuator" evidence="4">
    <location>
        <begin position="86"/>
        <end position="235"/>
    </location>
</feature>
<dbReference type="InterPro" id="IPR004474">
    <property type="entry name" value="LytR_CpsA_psr"/>
</dbReference>
<organism evidence="5 6">
    <name type="scientific">Paenibacillus selenitireducens</name>
    <dbReference type="NCBI Taxonomy" id="1324314"/>
    <lineage>
        <taxon>Bacteria</taxon>
        <taxon>Bacillati</taxon>
        <taxon>Bacillota</taxon>
        <taxon>Bacilli</taxon>
        <taxon>Bacillales</taxon>
        <taxon>Paenibacillaceae</taxon>
        <taxon>Paenibacillus</taxon>
    </lineage>
</organism>
<name>A0A1T2X7F7_9BACL</name>